<reference evidence="1" key="1">
    <citation type="journal article" date="2020" name="J Insects Food Feed">
        <title>The yellow mealworm (Tenebrio molitor) genome: a resource for the emerging insects as food and feed industry.</title>
        <authorList>
            <person name="Eriksson T."/>
            <person name="Andere A."/>
            <person name="Kelstrup H."/>
            <person name="Emery V."/>
            <person name="Picard C."/>
        </authorList>
    </citation>
    <scope>NUCLEOTIDE SEQUENCE</scope>
    <source>
        <strain evidence="1">Stoneville</strain>
        <tissue evidence="1">Whole head</tissue>
    </source>
</reference>
<sequence length="231" mass="25393">MNSSRLIGHKDKFALDTYFRSPKSVPELTTWDSSAARAAIHSHSSGPFLPTHSVLAAVRVGSSGAGLGPPDSSGDGILTSGTRVGLHPRPLCLTPYTERVGWYVRVSGASRRLRSAKPGTVMAIRRRKELRAPDFPRTLHEIIDREMAHENTHVFPQTGKFSDTFLHKSPIIGFPRDENNVNVDGDRSVRLIAAGILRRAAPTNKHFLIHPDKMRANRISHVNSRPIAGGF</sequence>
<comment type="caution">
    <text evidence="1">The sequence shown here is derived from an EMBL/GenBank/DDBJ whole genome shotgun (WGS) entry which is preliminary data.</text>
</comment>
<accession>A0A8J6H8X5</accession>
<dbReference type="EMBL" id="JABDTM020028040">
    <property type="protein sequence ID" value="KAH0809582.1"/>
    <property type="molecule type" value="Genomic_DNA"/>
</dbReference>
<keyword evidence="2" id="KW-1185">Reference proteome</keyword>
<proteinExistence type="predicted"/>
<protein>
    <submittedName>
        <fullName evidence="1">Uncharacterized protein</fullName>
    </submittedName>
</protein>
<organism evidence="1 2">
    <name type="scientific">Tenebrio molitor</name>
    <name type="common">Yellow mealworm beetle</name>
    <dbReference type="NCBI Taxonomy" id="7067"/>
    <lineage>
        <taxon>Eukaryota</taxon>
        <taxon>Metazoa</taxon>
        <taxon>Ecdysozoa</taxon>
        <taxon>Arthropoda</taxon>
        <taxon>Hexapoda</taxon>
        <taxon>Insecta</taxon>
        <taxon>Pterygota</taxon>
        <taxon>Neoptera</taxon>
        <taxon>Endopterygota</taxon>
        <taxon>Coleoptera</taxon>
        <taxon>Polyphaga</taxon>
        <taxon>Cucujiformia</taxon>
        <taxon>Tenebrionidae</taxon>
        <taxon>Tenebrio</taxon>
    </lineage>
</organism>
<reference evidence="1" key="2">
    <citation type="submission" date="2021-08" db="EMBL/GenBank/DDBJ databases">
        <authorList>
            <person name="Eriksson T."/>
        </authorList>
    </citation>
    <scope>NUCLEOTIDE SEQUENCE</scope>
    <source>
        <strain evidence="1">Stoneville</strain>
        <tissue evidence="1">Whole head</tissue>
    </source>
</reference>
<dbReference type="Proteomes" id="UP000719412">
    <property type="component" value="Unassembled WGS sequence"/>
</dbReference>
<evidence type="ECO:0000313" key="1">
    <source>
        <dbReference type="EMBL" id="KAH0809582.1"/>
    </source>
</evidence>
<gene>
    <name evidence="1" type="ORF">GEV33_013211</name>
</gene>
<evidence type="ECO:0000313" key="2">
    <source>
        <dbReference type="Proteomes" id="UP000719412"/>
    </source>
</evidence>
<name>A0A8J6H8X5_TENMO</name>
<dbReference type="AlphaFoldDB" id="A0A8J6H8X5"/>